<sequence length="2002" mass="220765">MAPSSSSPAATSVQVAVRIRPPTAQDAISIPARFQRTVIHAFSNTSVQVDPVSSTPSNPNASAPSPSASNAAAQVKKQQFTFDQVHPPDTSQHALFTSTAQPLISRFLEGFNCTILAYGQTSSGKTFTMTGIDLDANPSDPSNGMGIIPRAVSTIFHRARQLKDERGPSWNFSLKGSFIEIYNEDLIDLLSDGGHSEVQIRENKDGSILWGGLREVSVKNPSEVMQLLRQGTSIRRTNETDMNAQSSRSHAIFSLTLTQRKYTGSGNPPRSPSPAPGGRSPSRLARPGSMFTTPTRVTSPTHGRPSTPSSFSSAFARGAQRPASSLGHHLDSPRKDDDGEWVTVVSKFHFVDLAGSERLKRTAAAGERIKEGISINSGLLALGNVISALGDPARAKSHTASYVPYRDSKLTRLLQDSLGGNAHTLMIACVSAAEWNAPETVNTLKYANRARNIKNRATINEKEEGWDDVEWLQATVTRLRKELKTMKEGGVVASSNASAAASAPEGSAAAKKLLQSMEELKQNYEDLREKYVARNEELTRLRKETGEHHRSATAGAIPGMSKYEEIVGPVIEEYEKSISSLEAELALNHAALRHTNELVEEKEEELNALTERKEATELYVEELRSRLAKVTEREALTEAYVHDLEEKLKSYDETHASSSESMNDLRRELTRYKDTESQSSSYITDLETRLTKADESVLVLRQTVEKLEQECDRRRSEVVSLQGRLEDFKRDGESWRTDLEEREARVRALEQKMEEWEATRREAAAARERLGSMASDIAAEEKRLSKLAMAKVNGSDASLPQSSGANTPKEQELALESQLVALQQTHTATLADLSSVTAKYRDALREISDLAAQVQELKISGSVPPPIAESPERLPADLPSVAPPTGGRRRVSREAPLSANGSRRLFFRNAASTESLHSSSPGSSPSHRPNLSITLPVLQVSPHERSTSSLEKEIMRLQSVLHEREAEISQLERALKESGGSVTPATSTPALSESPVESNGAVAPFLSPQTVAKFERLKSGMEHVNGFAHTNGHAHTDSTSSVDPDEQLERLNELMRAMAQKESQHREIVDGLTSELTQLRRQHDELTALSSNQALNMSNELEALRNKHQADIAKLEAVEVRQAQLQDELEKARAEHAAAVDAHDKLISDLRAEHEEVLRARAEEVDALIARLKDEHAAELSTVRAQLVDADAALEKARTKHAEAFSALQAEHTTELERKLGEASAALEKAKREHEEAVKTHAEAIAAKDEEAARTEEEFYNGLTKLRTEHTEALRREGETHAALVARMQDEHAAAVRMLEISRDGSLSESQEAQAQALRSLQEEHAAAIARREAAFVEDLNRATEEHARTFAAAVEEHEAAANKLRSEHATELSNVQAQHVAEVARLKAATEEAQRAGATSVAKAREEAEAALAAVKEQQATVLDQVASAHQDEVTRVAAEHQVALDAAISKAQAERDTLARAHTDEIVRIRTQHEQALTEIAATRDEAVKQARAQAEEEHTALVQSHSDRSLAAQAEHEVAVNALREQVAAEREKLVREYVEKSAVARAQHEKAMAELNALLVAEQAEHRDALEAARRQSEAAAAMEKARLAATIAELEAAHATEHEILVKDRDLLRNEVESYKVAVEEHALVREQDRMQHEQTLNRHAETITNLHQDLSEAHNEREELAQQVAALRAELGNVTDKQSELIREASKRESLVQELEKHRSVLAETQRTLQQIRDEKDQIQEEKVKQESAMRELQAQLARVPSPTQETFSSPVISRPHNERSMSTYSRSKLPPPTPPPSIPPPPAPAPPMPPPPTPAPTGPLPRAPEHHNHPSIASSTPVSTTSSRDSEIMPMDSPATSVTPSVAHGQAHAPDPKLVAQVEEQTRTIEEQEAMIKTLNKQLTHCESDLQAHMDLVTTLETSLGDSEKNLRKARMQATELARERDSLNQQIDSLRSELAEAKREVVSVRRSVVEEKQSLEHRLDEERRAKERARQQLDSRMEELQKRKSKFVCV</sequence>
<reference evidence="1" key="1">
    <citation type="submission" date="2021-02" db="EMBL/GenBank/DDBJ databases">
        <authorList>
            <consortium name="DOE Joint Genome Institute"/>
            <person name="Ahrendt S."/>
            <person name="Looney B.P."/>
            <person name="Miyauchi S."/>
            <person name="Morin E."/>
            <person name="Drula E."/>
            <person name="Courty P.E."/>
            <person name="Chicoki N."/>
            <person name="Fauchery L."/>
            <person name="Kohler A."/>
            <person name="Kuo A."/>
            <person name="Labutti K."/>
            <person name="Pangilinan J."/>
            <person name="Lipzen A."/>
            <person name="Riley R."/>
            <person name="Andreopoulos W."/>
            <person name="He G."/>
            <person name="Johnson J."/>
            <person name="Barry K.W."/>
            <person name="Grigoriev I.V."/>
            <person name="Nagy L."/>
            <person name="Hibbett D."/>
            <person name="Henrissat B."/>
            <person name="Matheny P.B."/>
            <person name="Labbe J."/>
            <person name="Martin F."/>
        </authorList>
    </citation>
    <scope>NUCLEOTIDE SEQUENCE</scope>
    <source>
        <strain evidence="1">EC-137</strain>
    </source>
</reference>
<dbReference type="Proteomes" id="UP000814128">
    <property type="component" value="Unassembled WGS sequence"/>
</dbReference>
<comment type="caution">
    <text evidence="1">The sequence shown here is derived from an EMBL/GenBank/DDBJ whole genome shotgun (WGS) entry which is preliminary data.</text>
</comment>
<reference evidence="1" key="2">
    <citation type="journal article" date="2022" name="New Phytol.">
        <title>Evolutionary transition to the ectomycorrhizal habit in the genomes of a hyperdiverse lineage of mushroom-forming fungi.</title>
        <authorList>
            <person name="Looney B."/>
            <person name="Miyauchi S."/>
            <person name="Morin E."/>
            <person name="Drula E."/>
            <person name="Courty P.E."/>
            <person name="Kohler A."/>
            <person name="Kuo A."/>
            <person name="LaButti K."/>
            <person name="Pangilinan J."/>
            <person name="Lipzen A."/>
            <person name="Riley R."/>
            <person name="Andreopoulos W."/>
            <person name="He G."/>
            <person name="Johnson J."/>
            <person name="Nolan M."/>
            <person name="Tritt A."/>
            <person name="Barry K.W."/>
            <person name="Grigoriev I.V."/>
            <person name="Nagy L.G."/>
            <person name="Hibbett D."/>
            <person name="Henrissat B."/>
            <person name="Matheny P.B."/>
            <person name="Labbe J."/>
            <person name="Martin F.M."/>
        </authorList>
    </citation>
    <scope>NUCLEOTIDE SEQUENCE</scope>
    <source>
        <strain evidence="1">EC-137</strain>
    </source>
</reference>
<keyword evidence="2" id="KW-1185">Reference proteome</keyword>
<gene>
    <name evidence="1" type="ORF">K488DRAFT_49051</name>
</gene>
<accession>A0ACB8QLY3</accession>
<organism evidence="1 2">
    <name type="scientific">Vararia minispora EC-137</name>
    <dbReference type="NCBI Taxonomy" id="1314806"/>
    <lineage>
        <taxon>Eukaryota</taxon>
        <taxon>Fungi</taxon>
        <taxon>Dikarya</taxon>
        <taxon>Basidiomycota</taxon>
        <taxon>Agaricomycotina</taxon>
        <taxon>Agaricomycetes</taxon>
        <taxon>Russulales</taxon>
        <taxon>Lachnocladiaceae</taxon>
        <taxon>Vararia</taxon>
    </lineage>
</organism>
<dbReference type="EMBL" id="MU273535">
    <property type="protein sequence ID" value="KAI0032831.1"/>
    <property type="molecule type" value="Genomic_DNA"/>
</dbReference>
<name>A0ACB8QLY3_9AGAM</name>
<protein>
    <submittedName>
        <fullName evidence="1">Uncharacterized protein</fullName>
    </submittedName>
</protein>
<proteinExistence type="predicted"/>
<evidence type="ECO:0000313" key="1">
    <source>
        <dbReference type="EMBL" id="KAI0032831.1"/>
    </source>
</evidence>
<evidence type="ECO:0000313" key="2">
    <source>
        <dbReference type="Proteomes" id="UP000814128"/>
    </source>
</evidence>